<dbReference type="GO" id="GO:0016757">
    <property type="term" value="F:glycosyltransferase activity"/>
    <property type="evidence" value="ECO:0007669"/>
    <property type="project" value="InterPro"/>
</dbReference>
<dbReference type="CDD" id="cd03801">
    <property type="entry name" value="GT4_PimA-like"/>
    <property type="match status" value="1"/>
</dbReference>
<dbReference type="Pfam" id="PF00534">
    <property type="entry name" value="Glycos_transf_1"/>
    <property type="match status" value="1"/>
</dbReference>
<protein>
    <submittedName>
        <fullName evidence="3">Glycosyltransferase family 1 protein</fullName>
    </submittedName>
</protein>
<dbReference type="Gene3D" id="3.40.50.2000">
    <property type="entry name" value="Glycogen Phosphorylase B"/>
    <property type="match status" value="2"/>
</dbReference>
<feature type="domain" description="Glycosyltransferase subfamily 4-like N-terminal" evidence="2">
    <location>
        <begin position="12"/>
        <end position="155"/>
    </location>
</feature>
<keyword evidence="3" id="KW-0808">Transferase</keyword>
<accession>A0A429G4X6</accession>
<organism evidence="3 4">
    <name type="scientific">Candidatus Korarchaeum cryptofilum</name>
    <dbReference type="NCBI Taxonomy" id="498846"/>
    <lineage>
        <taxon>Archaea</taxon>
        <taxon>Thermoproteota</taxon>
        <taxon>Candidatus Korarchaeia</taxon>
        <taxon>Candidatus Korarchaeales</taxon>
        <taxon>Candidatus Korarchaeaceae</taxon>
        <taxon>Candidatus Korarchaeum</taxon>
    </lineage>
</organism>
<dbReference type="InterPro" id="IPR050194">
    <property type="entry name" value="Glycosyltransferase_grp1"/>
</dbReference>
<evidence type="ECO:0000313" key="3">
    <source>
        <dbReference type="EMBL" id="RSN68870.1"/>
    </source>
</evidence>
<dbReference type="AlphaFoldDB" id="A0A429G4X6"/>
<dbReference type="Proteomes" id="UP000278149">
    <property type="component" value="Unassembled WGS sequence"/>
</dbReference>
<evidence type="ECO:0000313" key="4">
    <source>
        <dbReference type="Proteomes" id="UP000278149"/>
    </source>
</evidence>
<proteinExistence type="predicted"/>
<gene>
    <name evidence="3" type="ORF">D9Q81_05115</name>
</gene>
<evidence type="ECO:0000259" key="1">
    <source>
        <dbReference type="Pfam" id="PF00534"/>
    </source>
</evidence>
<name>A0A429G4X6_9CREN</name>
<dbReference type="Pfam" id="PF13439">
    <property type="entry name" value="Glyco_transf_4"/>
    <property type="match status" value="1"/>
</dbReference>
<dbReference type="InterPro" id="IPR001296">
    <property type="entry name" value="Glyco_trans_1"/>
</dbReference>
<dbReference type="EMBL" id="RCOR01000024">
    <property type="protein sequence ID" value="RSN68870.1"/>
    <property type="molecule type" value="Genomic_DNA"/>
</dbReference>
<dbReference type="PANTHER" id="PTHR45947:SF3">
    <property type="entry name" value="SULFOQUINOVOSYL TRANSFERASE SQD2"/>
    <property type="match status" value="1"/>
</dbReference>
<dbReference type="PANTHER" id="PTHR45947">
    <property type="entry name" value="SULFOQUINOVOSYL TRANSFERASE SQD2"/>
    <property type="match status" value="1"/>
</dbReference>
<reference evidence="3 4" key="1">
    <citation type="submission" date="2018-10" db="EMBL/GenBank/DDBJ databases">
        <title>Co-occurring genomic capacity for anaerobic methane metabolism and dissimilatory sulfite reduction discovered in the Korarchaeota.</title>
        <authorList>
            <person name="Mckay L.J."/>
            <person name="Dlakic M."/>
            <person name="Fields M.W."/>
            <person name="Delmont T.O."/>
            <person name="Eren A.M."/>
            <person name="Jay Z.J."/>
            <person name="Klingelsmith K.B."/>
            <person name="Rusch D.B."/>
            <person name="Inskeep W.P."/>
        </authorList>
    </citation>
    <scope>NUCLEOTIDE SEQUENCE [LARGE SCALE GENOMIC DNA]</scope>
    <source>
        <strain evidence="3 4">WS</strain>
    </source>
</reference>
<evidence type="ECO:0000259" key="2">
    <source>
        <dbReference type="Pfam" id="PF13439"/>
    </source>
</evidence>
<sequence>MIALVGPYYPAVGGVQVYMTYTARELLSLGFEVTVVSYRGSEARWGERVIEAPNLRIRGLRGVSFILGATSILRREKPDLIISHYATISGISGLLSGLNYFSVFHGSELRLPKALSKIAASRSRAVICVSNWLRERLESYGIGVDAVIPGGIESELFASLPPKEVVRERLGLEGNVILSVGSLVRAKGFDLIPEVAKIVNSKLRARFLIIGSGPEEESIRRRAREEGVDDLVILLGRKSYEETAIYYRAADLLLHPARYEGYGLTALESLAAGTPVVATDTGGIKDAVMDGVDGFIVVRDAKAIAERVIHLLEDDNLREEMGRKGRERALKRSWKKVTQEYIDLMRKKVPEIFQ</sequence>
<comment type="caution">
    <text evidence="3">The sequence shown here is derived from an EMBL/GenBank/DDBJ whole genome shotgun (WGS) entry which is preliminary data.</text>
</comment>
<feature type="domain" description="Glycosyl transferase family 1" evidence="1">
    <location>
        <begin position="172"/>
        <end position="328"/>
    </location>
</feature>
<dbReference type="RefSeq" id="WP_125741736.1">
    <property type="nucleotide sequence ID" value="NZ_RCOR01000024.1"/>
</dbReference>
<dbReference type="SUPFAM" id="SSF53756">
    <property type="entry name" value="UDP-Glycosyltransferase/glycogen phosphorylase"/>
    <property type="match status" value="1"/>
</dbReference>
<dbReference type="InterPro" id="IPR028098">
    <property type="entry name" value="Glyco_trans_4-like_N"/>
</dbReference>